<feature type="compositionally biased region" description="Low complexity" evidence="2">
    <location>
        <begin position="44"/>
        <end position="66"/>
    </location>
</feature>
<proteinExistence type="predicted"/>
<comment type="caution">
    <text evidence="3">The sequence shown here is derived from an EMBL/GenBank/DDBJ whole genome shotgun (WGS) entry which is preliminary data.</text>
</comment>
<keyword evidence="4" id="KW-1185">Reference proteome</keyword>
<dbReference type="OrthoDB" id="2449769at2759"/>
<evidence type="ECO:0000313" key="4">
    <source>
        <dbReference type="Proteomes" id="UP000749646"/>
    </source>
</evidence>
<feature type="compositionally biased region" description="Polar residues" evidence="2">
    <location>
        <begin position="15"/>
        <end position="35"/>
    </location>
</feature>
<evidence type="ECO:0000313" key="3">
    <source>
        <dbReference type="EMBL" id="KAF9921307.1"/>
    </source>
</evidence>
<evidence type="ECO:0000256" key="2">
    <source>
        <dbReference type="SAM" id="MobiDB-lite"/>
    </source>
</evidence>
<name>A0A9P6II22_9FUNG</name>
<keyword evidence="1" id="KW-0175">Coiled coil</keyword>
<gene>
    <name evidence="3" type="ORF">BGZ65_010461</name>
</gene>
<dbReference type="EMBL" id="JAAAHW010011056">
    <property type="protein sequence ID" value="KAF9921307.1"/>
    <property type="molecule type" value="Genomic_DNA"/>
</dbReference>
<dbReference type="AlphaFoldDB" id="A0A9P6II22"/>
<feature type="region of interest" description="Disordered" evidence="2">
    <location>
        <begin position="1"/>
        <end position="69"/>
    </location>
</feature>
<reference evidence="3" key="1">
    <citation type="journal article" date="2020" name="Fungal Divers.">
        <title>Resolving the Mortierellaceae phylogeny through synthesis of multi-gene phylogenetics and phylogenomics.</title>
        <authorList>
            <person name="Vandepol N."/>
            <person name="Liber J."/>
            <person name="Desiro A."/>
            <person name="Na H."/>
            <person name="Kennedy M."/>
            <person name="Barry K."/>
            <person name="Grigoriev I.V."/>
            <person name="Miller A.N."/>
            <person name="O'Donnell K."/>
            <person name="Stajich J.E."/>
            <person name="Bonito G."/>
        </authorList>
    </citation>
    <scope>NUCLEOTIDE SEQUENCE</scope>
    <source>
        <strain evidence="3">MES-2147</strain>
    </source>
</reference>
<accession>A0A9P6II22</accession>
<evidence type="ECO:0000256" key="1">
    <source>
        <dbReference type="SAM" id="Coils"/>
    </source>
</evidence>
<organism evidence="3 4">
    <name type="scientific">Modicella reniformis</name>
    <dbReference type="NCBI Taxonomy" id="1440133"/>
    <lineage>
        <taxon>Eukaryota</taxon>
        <taxon>Fungi</taxon>
        <taxon>Fungi incertae sedis</taxon>
        <taxon>Mucoromycota</taxon>
        <taxon>Mortierellomycotina</taxon>
        <taxon>Mortierellomycetes</taxon>
        <taxon>Mortierellales</taxon>
        <taxon>Mortierellaceae</taxon>
        <taxon>Modicella</taxon>
    </lineage>
</organism>
<feature type="non-terminal residue" evidence="3">
    <location>
        <position position="265"/>
    </location>
</feature>
<protein>
    <submittedName>
        <fullName evidence="3">Uncharacterized protein</fullName>
    </submittedName>
</protein>
<feature type="coiled-coil region" evidence="1">
    <location>
        <begin position="74"/>
        <end position="116"/>
    </location>
</feature>
<feature type="compositionally biased region" description="Basic and acidic residues" evidence="2">
    <location>
        <begin position="1"/>
        <end position="11"/>
    </location>
</feature>
<dbReference type="Proteomes" id="UP000749646">
    <property type="component" value="Unassembled WGS sequence"/>
</dbReference>
<sequence length="265" mass="29986">MDMWKNEKLPRQPDLLSSSSNMTPHNEFTSSSSAPPLNASFPGPAVSASNPLPSSSSYSSATSALSKAEEKAYKKELKQYYKTAKQDVKEQEKEVKHQAEELKKELKYQASELKRELSHQAKTIGHTVKAELKYLNRSFNGVNDIHTARETNTARIVGVSPSLMYAPSSNIPFPTVTPSVTVVSPATQIVHPGCSHMSPVGQLILQHEQSKQERRFAHRHYKEQKRLARNERKKQRRIEREICGEYRHARVRLPLRFVGLATRVV</sequence>